<evidence type="ECO:0000256" key="2">
    <source>
        <dbReference type="ARBA" id="ARBA00022448"/>
    </source>
</evidence>
<comment type="caution">
    <text evidence="4">The sequence shown here is derived from an EMBL/GenBank/DDBJ whole genome shotgun (WGS) entry which is preliminary data.</text>
</comment>
<evidence type="ECO:0000313" key="4">
    <source>
        <dbReference type="EMBL" id="PKR86398.1"/>
    </source>
</evidence>
<dbReference type="EMBL" id="PIQO01000002">
    <property type="protein sequence ID" value="PKR86398.1"/>
    <property type="molecule type" value="Genomic_DNA"/>
</dbReference>
<dbReference type="Proteomes" id="UP000233440">
    <property type="component" value="Unassembled WGS sequence"/>
</dbReference>
<evidence type="ECO:0000313" key="5">
    <source>
        <dbReference type="Proteomes" id="UP000233440"/>
    </source>
</evidence>
<dbReference type="Gene3D" id="3.40.190.10">
    <property type="entry name" value="Periplasmic binding protein-like II"/>
    <property type="match status" value="2"/>
</dbReference>
<name>A0A2N3LP58_9BACI</name>
<sequence>MKKLFTVFTIFVLCMSVLVGCSSSTSSSGDGKVIQLNFFHRWPTQPKKAFFEKAVKEFEKQHPNIKIKTEAVLNDSYKEKIRVVLGSSNPPDIFFSWSGEFAYNFARAGKALDLTDMIKEDKEWSDQIIQSQFIPFTLDGKTYGVPWSMDGKSFFYNKKIFKQLNLEEPKTWTEFMDDLQIIKDANITPIAFGSKAPWTISHYIGTLNQRLVPEDVIKIDYDPKNPEGDFSNPGYVEALKKFKELEPYFNKGVNAVDHEYARQLFKSGKAAICYMQYAEIGMVEPTLKDDLGVFKLPAIEGAKGDPNVITGAPEGIMISSKTKHPKEAMEFIKFLTSKEKGIQQVKEVNEYSATKGTLTDQNSSPLQQKAVDQIVNANRTALWLDTDLDINIVDAYLKGAQLMLDGKRTPEEVMKEVQKAAKEVKQSSAK</sequence>
<protein>
    <submittedName>
        <fullName evidence="4">Sugar ABC transporter substrate-binding protein</fullName>
    </submittedName>
</protein>
<dbReference type="InterPro" id="IPR006059">
    <property type="entry name" value="SBP"/>
</dbReference>
<gene>
    <name evidence="4" type="ORF">CWO92_04695</name>
</gene>
<dbReference type="PANTHER" id="PTHR43649">
    <property type="entry name" value="ARABINOSE-BINDING PROTEIN-RELATED"/>
    <property type="match status" value="1"/>
</dbReference>
<dbReference type="Pfam" id="PF01547">
    <property type="entry name" value="SBP_bac_1"/>
    <property type="match status" value="1"/>
</dbReference>
<organism evidence="4 5">
    <name type="scientific">Heyndrickxia camelliae</name>
    <dbReference type="NCBI Taxonomy" id="1707093"/>
    <lineage>
        <taxon>Bacteria</taxon>
        <taxon>Bacillati</taxon>
        <taxon>Bacillota</taxon>
        <taxon>Bacilli</taxon>
        <taxon>Bacillales</taxon>
        <taxon>Bacillaceae</taxon>
        <taxon>Heyndrickxia</taxon>
    </lineage>
</organism>
<keyword evidence="5" id="KW-1185">Reference proteome</keyword>
<keyword evidence="2" id="KW-0813">Transport</keyword>
<proteinExistence type="inferred from homology"/>
<dbReference type="PANTHER" id="PTHR43649:SF29">
    <property type="entry name" value="OSMOPROTECTIVE COMPOUNDS-BINDING PROTEIN GGTB"/>
    <property type="match status" value="1"/>
</dbReference>
<feature type="chain" id="PRO_5038764187" evidence="3">
    <location>
        <begin position="29"/>
        <end position="430"/>
    </location>
</feature>
<comment type="similarity">
    <text evidence="1">Belongs to the bacterial solute-binding protein 1 family.</text>
</comment>
<dbReference type="SUPFAM" id="SSF53850">
    <property type="entry name" value="Periplasmic binding protein-like II"/>
    <property type="match status" value="1"/>
</dbReference>
<dbReference type="InterPro" id="IPR050490">
    <property type="entry name" value="Bact_solute-bd_prot1"/>
</dbReference>
<dbReference type="AlphaFoldDB" id="A0A2N3LP58"/>
<dbReference type="PROSITE" id="PS51257">
    <property type="entry name" value="PROKAR_LIPOPROTEIN"/>
    <property type="match status" value="1"/>
</dbReference>
<keyword evidence="3" id="KW-0732">Signal</keyword>
<dbReference type="RefSeq" id="WP_101353036.1">
    <property type="nucleotide sequence ID" value="NZ_PIQO01000002.1"/>
</dbReference>
<evidence type="ECO:0000256" key="3">
    <source>
        <dbReference type="SAM" id="SignalP"/>
    </source>
</evidence>
<dbReference type="OrthoDB" id="9798191at2"/>
<evidence type="ECO:0000256" key="1">
    <source>
        <dbReference type="ARBA" id="ARBA00008520"/>
    </source>
</evidence>
<reference evidence="4 5" key="1">
    <citation type="submission" date="2017-11" db="EMBL/GenBank/DDBJ databases">
        <title>Bacillus camelliae sp. nov., isolated from pu'er tea.</title>
        <authorList>
            <person name="Niu L."/>
        </authorList>
    </citation>
    <scope>NUCLEOTIDE SEQUENCE [LARGE SCALE GENOMIC DNA]</scope>
    <source>
        <strain evidence="4 5">7578-1</strain>
    </source>
</reference>
<feature type="signal peptide" evidence="3">
    <location>
        <begin position="1"/>
        <end position="28"/>
    </location>
</feature>
<accession>A0A2N3LP58</accession>